<dbReference type="Pfam" id="PF09972">
    <property type="entry name" value="DUF2207"/>
    <property type="match status" value="1"/>
</dbReference>
<dbReference type="AlphaFoldDB" id="K6WF81"/>
<keyword evidence="1" id="KW-0472">Membrane</keyword>
<evidence type="ECO:0000259" key="2">
    <source>
        <dbReference type="Pfam" id="PF09972"/>
    </source>
</evidence>
<feature type="domain" description="DUF2207" evidence="2">
    <location>
        <begin position="75"/>
        <end position="267"/>
    </location>
</feature>
<proteinExistence type="predicted"/>
<dbReference type="InterPro" id="IPR018702">
    <property type="entry name" value="DUF2207"/>
</dbReference>
<keyword evidence="5" id="KW-1185">Reference proteome</keyword>
<protein>
    <recommendedName>
        <fullName evidence="6">DUF2207 domain-containing protein</fullName>
    </recommendedName>
</protein>
<feature type="transmembrane region" description="Helical" evidence="1">
    <location>
        <begin position="490"/>
        <end position="511"/>
    </location>
</feature>
<dbReference type="eggNOG" id="COG4907">
    <property type="taxonomic scope" value="Bacteria"/>
</dbReference>
<comment type="caution">
    <text evidence="4">The sequence shown here is derived from an EMBL/GenBank/DDBJ whole genome shotgun (WGS) entry which is preliminary data.</text>
</comment>
<evidence type="ECO:0000313" key="5">
    <source>
        <dbReference type="Proteomes" id="UP000008366"/>
    </source>
</evidence>
<sequence length="702" mass="74010">MRTRRRPLGVFLGLFAVLALWLAAAVPAGATLIGPGVGEVAGPTPAGAAQGAPRPTDLLDSNSGTLRAASASGERILDYRVEYELQPDGTLRGRDTIQYQFQPGREQRGIFVTWPIRLPLQGETDRYRLYPLEVTGVSSPTGAPSDYEVSDQRQSRVVRIGNPDVFVSGLQTYVIDYRVQGTVNDFADHQELYVNPIGMEWEVPIDRATVVVTAPQAGQQYGCVVGPRLSAPPEGQQPTSANCTASADGNSVTFEASSIPARQGMTVGLWYPAHTVAESTAIYRTGDPGEGGGIGESLPQPVAKALTATGYGAGVLVPTLAAVGMGVLVRRRGRDEQYAGLTPGLSPTQGEGAVVRGRRDPVAVRFTPPDGETPGLVGTILDESADTRDVSATVVDLAVRGWLQIEEIETGKRKKADWELRRTAPEPDETLLGYEREIYDGLFQSGDTVTLSGLRNHFATTLALAKKGMYREVVNRGWYRRSPEATRNSWMALAMVVAIIGGIVLFAGGIASTSIDNASGMGIFIPSGVVLGAGILLAAVIVFVLGLKMPARTAKGSAVYAQTLGFRQYLETAEANQIKFEEAQSIFSRYLPYAIVFGCAERWAKVFNEVAEAAELQGYTIDMPTWYIFYGAHTGMFNFGSIADGMEDFATTAAGTFAATPGSSGESAFGSGGSSGGFGGGGGSFGGFSGGGGFGGGGGGSW</sequence>
<dbReference type="RefSeq" id="WP_006594482.1">
    <property type="nucleotide sequence ID" value="NZ_BAHD01000090.1"/>
</dbReference>
<feature type="domain" description="Predicted membrane protein YciQ-like C-terminal" evidence="3">
    <location>
        <begin position="367"/>
        <end position="607"/>
    </location>
</feature>
<accession>K6WF81</accession>
<reference evidence="4 5" key="1">
    <citation type="submission" date="2012-08" db="EMBL/GenBank/DDBJ databases">
        <title>Whole genome shotgun sequence of Kineosphaera limosa NBRC 100340.</title>
        <authorList>
            <person name="Yoshida I."/>
            <person name="Isaki S."/>
            <person name="Hosoyama A."/>
            <person name="Tsuchikane K."/>
            <person name="Katsumata H."/>
            <person name="Ando Y."/>
            <person name="Ohji S."/>
            <person name="Hamada M."/>
            <person name="Tamura T."/>
            <person name="Yamazoe A."/>
            <person name="Yamazaki S."/>
            <person name="Fujita N."/>
        </authorList>
    </citation>
    <scope>NUCLEOTIDE SEQUENCE [LARGE SCALE GENOMIC DNA]</scope>
    <source>
        <strain evidence="4 5">NBRC 100340</strain>
    </source>
</reference>
<dbReference type="Proteomes" id="UP000008366">
    <property type="component" value="Unassembled WGS sequence"/>
</dbReference>
<feature type="transmembrane region" description="Helical" evidence="1">
    <location>
        <begin position="308"/>
        <end position="329"/>
    </location>
</feature>
<feature type="transmembrane region" description="Helical" evidence="1">
    <location>
        <begin position="523"/>
        <end position="547"/>
    </location>
</feature>
<organism evidence="4 5">
    <name type="scientific">Kineosphaera limosa NBRC 100340</name>
    <dbReference type="NCBI Taxonomy" id="1184609"/>
    <lineage>
        <taxon>Bacteria</taxon>
        <taxon>Bacillati</taxon>
        <taxon>Actinomycetota</taxon>
        <taxon>Actinomycetes</taxon>
        <taxon>Micrococcales</taxon>
        <taxon>Dermatophilaceae</taxon>
        <taxon>Kineosphaera</taxon>
    </lineage>
</organism>
<dbReference type="EMBL" id="BAHD01000090">
    <property type="protein sequence ID" value="GAB97950.1"/>
    <property type="molecule type" value="Genomic_DNA"/>
</dbReference>
<dbReference type="InterPro" id="IPR048389">
    <property type="entry name" value="YciQ-like_C"/>
</dbReference>
<evidence type="ECO:0008006" key="6">
    <source>
        <dbReference type="Google" id="ProtNLM"/>
    </source>
</evidence>
<keyword evidence="1" id="KW-1133">Transmembrane helix</keyword>
<dbReference type="Pfam" id="PF20990">
    <property type="entry name" value="DUF2207_C"/>
    <property type="match status" value="1"/>
</dbReference>
<evidence type="ECO:0000313" key="4">
    <source>
        <dbReference type="EMBL" id="GAB97950.1"/>
    </source>
</evidence>
<evidence type="ECO:0000256" key="1">
    <source>
        <dbReference type="SAM" id="Phobius"/>
    </source>
</evidence>
<dbReference type="STRING" id="1184609.KILIM_090_00030"/>
<gene>
    <name evidence="4" type="ORF">KILIM_090_00030</name>
</gene>
<name>K6WF81_9MICO</name>
<keyword evidence="1" id="KW-0812">Transmembrane</keyword>
<evidence type="ECO:0000259" key="3">
    <source>
        <dbReference type="Pfam" id="PF20990"/>
    </source>
</evidence>